<evidence type="ECO:0000313" key="1">
    <source>
        <dbReference type="EMBL" id="HHV67978.1"/>
    </source>
</evidence>
<name>A0A7V6PC03_9HYPH</name>
<accession>A0A7V6PC03</accession>
<sequence>MKQHCVIETENIGQGKVRLHFHIDVQIDQLQPLPREIIEDAFTCLRHLLMFKPDGETPVRRMIESALNDNEDSRLLLRLAGIRIVSDFATNEGFVVASAGVGVNRLFDGSAWGEGLHRHALSSLPGARPTGPLNFAEGKAFRGTFLPARLIYDAMHY</sequence>
<reference evidence="1 2" key="1">
    <citation type="journal article" date="2020" name="Biotechnol. Biofuels">
        <title>New insights from the biogas microbiome by comprehensive genome-resolved metagenomics of nearly 1600 species originating from multiple anaerobic digesters.</title>
        <authorList>
            <person name="Campanaro S."/>
            <person name="Treu L."/>
            <person name="Rodriguez-R L.M."/>
            <person name="Kovalovszki A."/>
            <person name="Ziels R.M."/>
            <person name="Maus I."/>
            <person name="Zhu X."/>
            <person name="Kougias P.G."/>
            <person name="Basile A."/>
            <person name="Luo G."/>
            <person name="Schluter A."/>
            <person name="Konstantinidis K.T."/>
            <person name="Angelidaki I."/>
        </authorList>
    </citation>
    <scope>NUCLEOTIDE SEQUENCE [LARGE SCALE GENOMIC DNA]</scope>
    <source>
        <strain evidence="1">AS04akNAM_66</strain>
    </source>
</reference>
<protein>
    <submittedName>
        <fullName evidence="1">Uncharacterized protein</fullName>
    </submittedName>
</protein>
<dbReference type="EMBL" id="DUMN01000302">
    <property type="protein sequence ID" value="HHV67978.1"/>
    <property type="molecule type" value="Genomic_DNA"/>
</dbReference>
<dbReference type="AlphaFoldDB" id="A0A7V6PC03"/>
<dbReference type="Proteomes" id="UP000551563">
    <property type="component" value="Unassembled WGS sequence"/>
</dbReference>
<gene>
    <name evidence="1" type="ORF">GXX48_10105</name>
</gene>
<proteinExistence type="predicted"/>
<organism evidence="1 2">
    <name type="scientific">Brucella intermedia</name>
    <dbReference type="NCBI Taxonomy" id="94625"/>
    <lineage>
        <taxon>Bacteria</taxon>
        <taxon>Pseudomonadati</taxon>
        <taxon>Pseudomonadota</taxon>
        <taxon>Alphaproteobacteria</taxon>
        <taxon>Hyphomicrobiales</taxon>
        <taxon>Brucellaceae</taxon>
        <taxon>Brucella/Ochrobactrum group</taxon>
        <taxon>Brucella</taxon>
    </lineage>
</organism>
<evidence type="ECO:0000313" key="2">
    <source>
        <dbReference type="Proteomes" id="UP000551563"/>
    </source>
</evidence>
<comment type="caution">
    <text evidence="1">The sequence shown here is derived from an EMBL/GenBank/DDBJ whole genome shotgun (WGS) entry which is preliminary data.</text>
</comment>